<evidence type="ECO:0000313" key="2">
    <source>
        <dbReference type="Proteomes" id="UP001430953"/>
    </source>
</evidence>
<comment type="caution">
    <text evidence="1">The sequence shown here is derived from an EMBL/GenBank/DDBJ whole genome shotgun (WGS) entry which is preliminary data.</text>
</comment>
<keyword evidence="2" id="KW-1185">Reference proteome</keyword>
<organism evidence="1 2">
    <name type="scientific">Cardiocondyla obscurior</name>
    <dbReference type="NCBI Taxonomy" id="286306"/>
    <lineage>
        <taxon>Eukaryota</taxon>
        <taxon>Metazoa</taxon>
        <taxon>Ecdysozoa</taxon>
        <taxon>Arthropoda</taxon>
        <taxon>Hexapoda</taxon>
        <taxon>Insecta</taxon>
        <taxon>Pterygota</taxon>
        <taxon>Neoptera</taxon>
        <taxon>Endopterygota</taxon>
        <taxon>Hymenoptera</taxon>
        <taxon>Apocrita</taxon>
        <taxon>Aculeata</taxon>
        <taxon>Formicoidea</taxon>
        <taxon>Formicidae</taxon>
        <taxon>Myrmicinae</taxon>
        <taxon>Cardiocondyla</taxon>
    </lineage>
</organism>
<protein>
    <recommendedName>
        <fullName evidence="3">Secreted protein</fullName>
    </recommendedName>
</protein>
<sequence length="69" mass="8145">MNSLAKTSCLYLRLYPPILCSLFPSFGLSSSDGKIYFMTHKRHGETRDIEMIELTSKTPWFHCDFYYKK</sequence>
<gene>
    <name evidence="1" type="ORF">PUN28_013299</name>
</gene>
<dbReference type="EMBL" id="JADYXP020000013">
    <property type="protein sequence ID" value="KAL0111974.1"/>
    <property type="molecule type" value="Genomic_DNA"/>
</dbReference>
<evidence type="ECO:0000313" key="1">
    <source>
        <dbReference type="EMBL" id="KAL0111974.1"/>
    </source>
</evidence>
<evidence type="ECO:0008006" key="3">
    <source>
        <dbReference type="Google" id="ProtNLM"/>
    </source>
</evidence>
<dbReference type="Proteomes" id="UP001430953">
    <property type="component" value="Unassembled WGS sequence"/>
</dbReference>
<name>A0AAW2FBS1_9HYME</name>
<accession>A0AAW2FBS1</accession>
<reference evidence="1 2" key="1">
    <citation type="submission" date="2023-03" db="EMBL/GenBank/DDBJ databases">
        <title>High recombination rates correlate with genetic variation in Cardiocondyla obscurior ants.</title>
        <authorList>
            <person name="Errbii M."/>
        </authorList>
    </citation>
    <scope>NUCLEOTIDE SEQUENCE [LARGE SCALE GENOMIC DNA]</scope>
    <source>
        <strain evidence="1">Alpha-2009</strain>
        <tissue evidence="1">Whole body</tissue>
    </source>
</reference>
<proteinExistence type="predicted"/>
<dbReference type="AlphaFoldDB" id="A0AAW2FBS1"/>